<gene>
    <name evidence="2" type="ORF">soil367_18010</name>
</gene>
<dbReference type="KEGG" id="hmi:soil367_18010"/>
<proteinExistence type="predicted"/>
<dbReference type="SUPFAM" id="SSF50974">
    <property type="entry name" value="Nitrous oxide reductase, N-terminal domain"/>
    <property type="match status" value="1"/>
</dbReference>
<organism evidence="2 3">
    <name type="scientific">Hydrocarboniclastica marina</name>
    <dbReference type="NCBI Taxonomy" id="2259620"/>
    <lineage>
        <taxon>Bacteria</taxon>
        <taxon>Pseudomonadati</taxon>
        <taxon>Pseudomonadota</taxon>
        <taxon>Gammaproteobacteria</taxon>
        <taxon>Alteromonadales</taxon>
        <taxon>Alteromonadaceae</taxon>
        <taxon>Hydrocarboniclastica</taxon>
    </lineage>
</organism>
<evidence type="ECO:0000313" key="3">
    <source>
        <dbReference type="Proteomes" id="UP000298049"/>
    </source>
</evidence>
<dbReference type="Gene3D" id="2.130.10.10">
    <property type="entry name" value="YVTN repeat-like/Quinoprotein amine dehydrogenase"/>
    <property type="match status" value="2"/>
</dbReference>
<keyword evidence="3" id="KW-1185">Reference proteome</keyword>
<reference evidence="2 3" key="1">
    <citation type="submission" date="2018-07" db="EMBL/GenBank/DDBJ databases">
        <title>Marsedoiliclastica nanhaica gen. nov. sp. nov., a novel marine hydrocarbonoclastic bacterium isolated from an in-situ enriched hydrocarbon-degrading consortium in deep-sea sediment.</title>
        <authorList>
            <person name="Dong C."/>
            <person name="Ma T."/>
            <person name="Liu R."/>
            <person name="Shao Z."/>
        </authorList>
    </citation>
    <scope>NUCLEOTIDE SEQUENCE [LARGE SCALE GENOMIC DNA]</scope>
    <source>
        <strain evidence="3">soil36-7</strain>
    </source>
</reference>
<dbReference type="GO" id="GO:0004674">
    <property type="term" value="F:protein serine/threonine kinase activity"/>
    <property type="evidence" value="ECO:0007669"/>
    <property type="project" value="UniProtKB-KW"/>
</dbReference>
<protein>
    <submittedName>
        <fullName evidence="2">Serine/threonine protein kinase</fullName>
    </submittedName>
</protein>
<keyword evidence="2" id="KW-0808">Transferase</keyword>
<keyword evidence="2" id="KW-0723">Serine/threonine-protein kinase</keyword>
<dbReference type="RefSeq" id="WP_136550378.1">
    <property type="nucleotide sequence ID" value="NZ_CP031093.1"/>
</dbReference>
<feature type="chain" id="PRO_5020538788" evidence="1">
    <location>
        <begin position="33"/>
        <end position="428"/>
    </location>
</feature>
<dbReference type="Proteomes" id="UP000298049">
    <property type="component" value="Chromosome"/>
</dbReference>
<dbReference type="InterPro" id="IPR011045">
    <property type="entry name" value="N2O_reductase_N"/>
</dbReference>
<dbReference type="PANTHER" id="PTHR47197">
    <property type="entry name" value="PROTEIN NIRF"/>
    <property type="match status" value="1"/>
</dbReference>
<dbReference type="OrthoDB" id="145213at2"/>
<accession>A0A4P7XKC5</accession>
<dbReference type="InterPro" id="IPR051200">
    <property type="entry name" value="Host-pathogen_enzymatic-act"/>
</dbReference>
<dbReference type="PANTHER" id="PTHR47197:SF3">
    <property type="entry name" value="DIHYDRO-HEME D1 DEHYDROGENASE"/>
    <property type="match status" value="1"/>
</dbReference>
<keyword evidence="1" id="KW-0732">Signal</keyword>
<dbReference type="EMBL" id="CP031093">
    <property type="protein sequence ID" value="QCF27666.1"/>
    <property type="molecule type" value="Genomic_DNA"/>
</dbReference>
<evidence type="ECO:0000256" key="1">
    <source>
        <dbReference type="SAM" id="SignalP"/>
    </source>
</evidence>
<feature type="signal peptide" evidence="1">
    <location>
        <begin position="1"/>
        <end position="32"/>
    </location>
</feature>
<sequence length="428" mass="47394">MRISKGQASGRALTRAVAITAALLLFAGSASATWWKKDPQPDPTPVPAGPSQPVIFVGNNWEGMIDVIDPVTYERLGRIDGVPDKRKRLREIYLNPLRLIMFQAIRQLIGEGNDQWVDDMYSSLDGRLLIVSRPSLADVVAIEIETGEIAWRFEVDGYRSDHMALSPDGTEVAVSASTGNVVHILDVETGQERGKFPSGDSPHENIYSSDGSKIYHASIGRVFVPLDRGQSPYLKGERVVKVVDAYTLEEIKSFDMGQKLAEAGYEGMSPAVRPMAHSPDERFFYAQVSFFHGFVEYDMQEDRVTRVAELPNLIPDVPVERYVNDSAHHGIAMNGAGDTLCVAGTMDDYVAIVDRASFEYKLLTDLGEKPYWVTTDSTGEHCYISWSETDQMSVISYATGEEVARVDVGDHPQRIREGSVPVAWTEAQ</sequence>
<keyword evidence="2" id="KW-0418">Kinase</keyword>
<dbReference type="InterPro" id="IPR015943">
    <property type="entry name" value="WD40/YVTN_repeat-like_dom_sf"/>
</dbReference>
<dbReference type="AlphaFoldDB" id="A0A4P7XKC5"/>
<name>A0A4P7XKC5_9ALTE</name>
<evidence type="ECO:0000313" key="2">
    <source>
        <dbReference type="EMBL" id="QCF27666.1"/>
    </source>
</evidence>